<reference evidence="2 3" key="1">
    <citation type="submission" date="2019-07" db="EMBL/GenBank/DDBJ databases">
        <title>Draft genome sequences of 15 bacterial species constituting the stable defined intestinal microbiota of the GM15 gnotobiotic mouse model.</title>
        <authorList>
            <person name="Elie C."/>
            <person name="Mathieu A."/>
            <person name="Saliou A."/>
            <person name="Darnaud M."/>
            <person name="Leulier F."/>
            <person name="Tamellini A."/>
        </authorList>
    </citation>
    <scope>NUCLEOTIDE SEQUENCE [LARGE SCALE GENOMIC DNA]</scope>
    <source>
        <strain evidence="3">ASF 502</strain>
    </source>
</reference>
<dbReference type="InterPro" id="IPR011009">
    <property type="entry name" value="Kinase-like_dom_sf"/>
</dbReference>
<dbReference type="OrthoDB" id="2352890at2"/>
<dbReference type="EMBL" id="VIRB01000023">
    <property type="protein sequence ID" value="NDO67439.1"/>
    <property type="molecule type" value="Genomic_DNA"/>
</dbReference>
<sequence>MFIKIAKKFNWKLKGEPTRLNGGFIHKMYKVDTEQGIYALKLLNPFVMQRETAMENYAKAEQIELLLEQQDIPILPALSFDGRKMQEIDGEYFYLFDYFPGKSLRSNEITEHHCGEIGKVLAKIHSIYKKFESKNFPEMSIDWEFYLAKIEKVNVRLFVMLKDSLPIIKDSQNRGNLARKKLPQIVSVCHNDMDCKNVLWNGNDYRIIDLECLSYNNPFMEMLELALCWSGYEDCQIDFRLFQAFLQGYKNAGGDLPIDWETLYDCNNGRLEWLEYNIKRVLGIDCGDDEKEIGIEQVKETIQHIIYYSEMKEQIMEHCYINADFNKIDNFRFAE</sequence>
<dbReference type="SUPFAM" id="SSF56112">
    <property type="entry name" value="Protein kinase-like (PK-like)"/>
    <property type="match status" value="1"/>
</dbReference>
<evidence type="ECO:0000259" key="1">
    <source>
        <dbReference type="Pfam" id="PF01636"/>
    </source>
</evidence>
<dbReference type="Gene3D" id="3.90.1200.10">
    <property type="match status" value="1"/>
</dbReference>
<accession>A0A9X5C3V6</accession>
<dbReference type="Pfam" id="PF01636">
    <property type="entry name" value="APH"/>
    <property type="match status" value="1"/>
</dbReference>
<dbReference type="Proteomes" id="UP000474104">
    <property type="component" value="Unassembled WGS sequence"/>
</dbReference>
<feature type="domain" description="Aminoglycoside phosphotransferase" evidence="1">
    <location>
        <begin position="18"/>
        <end position="245"/>
    </location>
</feature>
<proteinExistence type="predicted"/>
<evidence type="ECO:0000313" key="3">
    <source>
        <dbReference type="Proteomes" id="UP000474104"/>
    </source>
</evidence>
<dbReference type="RefSeq" id="WP_004068750.1">
    <property type="nucleotide sequence ID" value="NZ_VIRB01000023.1"/>
</dbReference>
<organism evidence="2 3">
    <name type="scientific">Schaedlerella arabinosiphila</name>
    <dbReference type="NCBI Taxonomy" id="2044587"/>
    <lineage>
        <taxon>Bacteria</taxon>
        <taxon>Bacillati</taxon>
        <taxon>Bacillota</taxon>
        <taxon>Clostridia</taxon>
        <taxon>Lachnospirales</taxon>
        <taxon>Lachnospiraceae</taxon>
        <taxon>Schaedlerella</taxon>
    </lineage>
</organism>
<comment type="caution">
    <text evidence="2">The sequence shown here is derived from an EMBL/GenBank/DDBJ whole genome shotgun (WGS) entry which is preliminary data.</text>
</comment>
<protein>
    <submittedName>
        <fullName evidence="2">Phosphotransferase</fullName>
    </submittedName>
</protein>
<evidence type="ECO:0000313" key="2">
    <source>
        <dbReference type="EMBL" id="NDO67439.1"/>
    </source>
</evidence>
<dbReference type="InterPro" id="IPR002575">
    <property type="entry name" value="Aminoglycoside_PTrfase"/>
</dbReference>
<gene>
    <name evidence="2" type="ORF">FMM80_01280</name>
</gene>
<name>A0A9X5C3V6_9FIRM</name>
<dbReference type="AlphaFoldDB" id="A0A9X5C3V6"/>